<dbReference type="Proteomes" id="UP000662986">
    <property type="component" value="Chromosome"/>
</dbReference>
<feature type="domain" description="HTH lysR-type" evidence="6">
    <location>
        <begin position="1"/>
        <end position="58"/>
    </location>
</feature>
<reference evidence="7 8" key="2">
    <citation type="journal article" date="2022" name="Arch. Microbiol.">
        <title>Rhodococcus pseudokoreensis sp. nov. isolated from the rhizosphere of young M26 apple rootstocks.</title>
        <authorList>
            <person name="Kampfer P."/>
            <person name="Glaeser S.P."/>
            <person name="Blom J."/>
            <person name="Wolf J."/>
            <person name="Benning S."/>
            <person name="Schloter M."/>
            <person name="Neumann-Schaal M."/>
        </authorList>
    </citation>
    <scope>NUCLEOTIDE SEQUENCE [LARGE SCALE GENOMIC DNA]</scope>
    <source>
        <strain evidence="7 8">R79</strain>
    </source>
</reference>
<protein>
    <submittedName>
        <fullName evidence="7">LysR family transcriptional regulator</fullName>
    </submittedName>
</protein>
<keyword evidence="4" id="KW-0010">Activator</keyword>
<dbReference type="PRINTS" id="PR00039">
    <property type="entry name" value="HTHLYSR"/>
</dbReference>
<accession>A0A974W855</accession>
<keyword evidence="2" id="KW-0805">Transcription regulation</keyword>
<gene>
    <name evidence="7" type="ORF">JWS13_29550</name>
</gene>
<sequence length="305" mass="33259">MDSRQLRYFLAVVEHGSVTRAAEVLFVAQPALSQSLRGLESELGVELFRRVPRGMELTDAGVALLGPARQVMQSSQHADNVVRGIATLEQGWLDVASPPDLAVEPLVSLVARFRARYPGVWVNLIDPGPNADVESLLRNARCEVGVDYLPADDDKLSTYGLGRRRLLLGLPPEASRTQSVNFPIDGLADLPLVAGPRGTAVRDEVERVCAERGFTPRVVVEVEHEHNVYLLVAAGAGAAFLTEPEARRSERRGVRVVRTEPELGHDFGLVFRSGPLSPAARAFVTLATAARTDVIREPPPDERDR</sequence>
<evidence type="ECO:0000259" key="6">
    <source>
        <dbReference type="PROSITE" id="PS50931"/>
    </source>
</evidence>
<keyword evidence="8" id="KW-1185">Reference proteome</keyword>
<evidence type="ECO:0000313" key="7">
    <source>
        <dbReference type="EMBL" id="QSE92462.1"/>
    </source>
</evidence>
<dbReference type="InterPro" id="IPR036390">
    <property type="entry name" value="WH_DNA-bd_sf"/>
</dbReference>
<dbReference type="PROSITE" id="PS50931">
    <property type="entry name" value="HTH_LYSR"/>
    <property type="match status" value="1"/>
</dbReference>
<dbReference type="Gene3D" id="3.40.190.290">
    <property type="match status" value="1"/>
</dbReference>
<dbReference type="CDD" id="cd05466">
    <property type="entry name" value="PBP2_LTTR_substrate"/>
    <property type="match status" value="1"/>
</dbReference>
<dbReference type="Pfam" id="PF03466">
    <property type="entry name" value="LysR_substrate"/>
    <property type="match status" value="1"/>
</dbReference>
<evidence type="ECO:0000256" key="5">
    <source>
        <dbReference type="ARBA" id="ARBA00023163"/>
    </source>
</evidence>
<evidence type="ECO:0000256" key="2">
    <source>
        <dbReference type="ARBA" id="ARBA00023015"/>
    </source>
</evidence>
<dbReference type="InterPro" id="IPR036388">
    <property type="entry name" value="WH-like_DNA-bd_sf"/>
</dbReference>
<evidence type="ECO:0000256" key="4">
    <source>
        <dbReference type="ARBA" id="ARBA00023159"/>
    </source>
</evidence>
<organism evidence="7 8">
    <name type="scientific">Rhodococcus pseudokoreensis</name>
    <dbReference type="NCBI Taxonomy" id="2811421"/>
    <lineage>
        <taxon>Bacteria</taxon>
        <taxon>Bacillati</taxon>
        <taxon>Actinomycetota</taxon>
        <taxon>Actinomycetes</taxon>
        <taxon>Mycobacteriales</taxon>
        <taxon>Nocardiaceae</taxon>
        <taxon>Rhodococcus</taxon>
    </lineage>
</organism>
<dbReference type="Gene3D" id="1.10.10.10">
    <property type="entry name" value="Winged helix-like DNA-binding domain superfamily/Winged helix DNA-binding domain"/>
    <property type="match status" value="1"/>
</dbReference>
<proteinExistence type="inferred from homology"/>
<dbReference type="Pfam" id="PF00126">
    <property type="entry name" value="HTH_1"/>
    <property type="match status" value="1"/>
</dbReference>
<dbReference type="SUPFAM" id="SSF53850">
    <property type="entry name" value="Periplasmic binding protein-like II"/>
    <property type="match status" value="1"/>
</dbReference>
<comment type="similarity">
    <text evidence="1">Belongs to the LysR transcriptional regulatory family.</text>
</comment>
<name>A0A974W855_9NOCA</name>
<dbReference type="InterPro" id="IPR000847">
    <property type="entry name" value="LysR_HTH_N"/>
</dbReference>
<dbReference type="EMBL" id="CP070619">
    <property type="protein sequence ID" value="QSE92462.1"/>
    <property type="molecule type" value="Genomic_DNA"/>
</dbReference>
<dbReference type="SUPFAM" id="SSF46785">
    <property type="entry name" value="Winged helix' DNA-binding domain"/>
    <property type="match status" value="1"/>
</dbReference>
<dbReference type="PANTHER" id="PTHR30346">
    <property type="entry name" value="TRANSCRIPTIONAL DUAL REGULATOR HCAR-RELATED"/>
    <property type="match status" value="1"/>
</dbReference>
<evidence type="ECO:0000313" key="8">
    <source>
        <dbReference type="Proteomes" id="UP000662986"/>
    </source>
</evidence>
<dbReference type="InterPro" id="IPR005119">
    <property type="entry name" value="LysR_subst-bd"/>
</dbReference>
<keyword evidence="3" id="KW-0238">DNA-binding</keyword>
<reference evidence="7 8" key="1">
    <citation type="journal article" date="2021" name="Microbiol. Resour. Announc.">
        <title>Complete Genome Sequences of Two Rhodococcus sp. Strains with Large and Linear Chromosomes, Isolated from Apple Rhizosphere.</title>
        <authorList>
            <person name="Benning S."/>
            <person name="Brugnone N."/>
            <person name="Siani R."/>
            <person name="Kublik S."/>
            <person name="Schloter M."/>
            <person name="Rad V."/>
        </authorList>
    </citation>
    <scope>NUCLEOTIDE SEQUENCE [LARGE SCALE GENOMIC DNA]</scope>
    <source>
        <strain evidence="7 8">R79</strain>
    </source>
</reference>
<evidence type="ECO:0000256" key="1">
    <source>
        <dbReference type="ARBA" id="ARBA00009437"/>
    </source>
</evidence>
<evidence type="ECO:0000256" key="3">
    <source>
        <dbReference type="ARBA" id="ARBA00023125"/>
    </source>
</evidence>
<keyword evidence="5" id="KW-0804">Transcription</keyword>
<dbReference type="PANTHER" id="PTHR30346:SF28">
    <property type="entry name" value="HTH-TYPE TRANSCRIPTIONAL REGULATOR CYNR"/>
    <property type="match status" value="1"/>
</dbReference>